<evidence type="ECO:0000256" key="1">
    <source>
        <dbReference type="RuleBase" id="RU365099"/>
    </source>
</evidence>
<dbReference type="FunCoup" id="A0A1V8STW4">
    <property type="interactions" value="148"/>
</dbReference>
<dbReference type="OrthoDB" id="538640at2759"/>
<dbReference type="Proteomes" id="UP000192596">
    <property type="component" value="Unassembled WGS sequence"/>
</dbReference>
<dbReference type="InParanoid" id="A0A1V8STW4"/>
<sequence>MPPLRPLRHVRLAPSLRFYSAPSTPGAPPLLLKLRSDLKSALKARDAPRLAVLRSLLAEVTNQSKTASPLQTDMQLLSLLRKRQASAETAKQEFEKAGRGDLVEKEVEQEGILGEYVGSVETVSEEEVKATVAAEVARMRAEGKGELKAGLVMKEMLKKDGVFEGKNVEKVVVARAVKDVLAGE</sequence>
<comment type="similarity">
    <text evidence="1">Belongs to the AIM41 family.</text>
</comment>
<name>A0A1V8STW4_9PEZI</name>
<dbReference type="Pfam" id="PF09424">
    <property type="entry name" value="YqeY"/>
    <property type="match status" value="1"/>
</dbReference>
<organism evidence="2 3">
    <name type="scientific">Cryoendolithus antarcticus</name>
    <dbReference type="NCBI Taxonomy" id="1507870"/>
    <lineage>
        <taxon>Eukaryota</taxon>
        <taxon>Fungi</taxon>
        <taxon>Dikarya</taxon>
        <taxon>Ascomycota</taxon>
        <taxon>Pezizomycotina</taxon>
        <taxon>Dothideomycetes</taxon>
        <taxon>Dothideomycetidae</taxon>
        <taxon>Cladosporiales</taxon>
        <taxon>Cladosporiaceae</taxon>
        <taxon>Cryoendolithus</taxon>
    </lineage>
</organism>
<keyword evidence="1" id="KW-0496">Mitochondrion</keyword>
<dbReference type="AlphaFoldDB" id="A0A1V8STW4"/>
<dbReference type="InterPro" id="IPR019004">
    <property type="entry name" value="YqeY/Aim41"/>
</dbReference>
<dbReference type="SUPFAM" id="SSF89095">
    <property type="entry name" value="GatB/YqeY motif"/>
    <property type="match status" value="1"/>
</dbReference>
<comment type="caution">
    <text evidence="2">The sequence shown here is derived from an EMBL/GenBank/DDBJ whole genome shotgun (WGS) entry which is preliminary data.</text>
</comment>
<dbReference type="STRING" id="1507870.A0A1V8STW4"/>
<reference evidence="3" key="1">
    <citation type="submission" date="2017-03" db="EMBL/GenBank/DDBJ databases">
        <title>Genomes of endolithic fungi from Antarctica.</title>
        <authorList>
            <person name="Coleine C."/>
            <person name="Masonjones S."/>
            <person name="Stajich J.E."/>
        </authorList>
    </citation>
    <scope>NUCLEOTIDE SEQUENCE [LARGE SCALE GENOMIC DNA]</scope>
    <source>
        <strain evidence="3">CCFEE 5527</strain>
    </source>
</reference>
<proteinExistence type="inferred from homology"/>
<evidence type="ECO:0000313" key="3">
    <source>
        <dbReference type="Proteomes" id="UP000192596"/>
    </source>
</evidence>
<dbReference type="PANTHER" id="PTHR28055">
    <property type="entry name" value="ALTERED INHERITANCE OF MITOCHONDRIA PROTEIN 41, MITOCHONDRIAL"/>
    <property type="match status" value="1"/>
</dbReference>
<dbReference type="Gene3D" id="1.10.1510.10">
    <property type="entry name" value="Uncharacterised protein YqeY/AIM41 PF09424, N-terminal domain"/>
    <property type="match status" value="1"/>
</dbReference>
<dbReference type="GO" id="GO:0016884">
    <property type="term" value="F:carbon-nitrogen ligase activity, with glutamine as amido-N-donor"/>
    <property type="evidence" value="ECO:0007669"/>
    <property type="project" value="UniProtKB-UniRule"/>
</dbReference>
<comment type="subcellular location">
    <subcellularLocation>
        <location evidence="1">Mitochondrion</location>
    </subcellularLocation>
</comment>
<gene>
    <name evidence="1" type="primary">AIM41</name>
    <name evidence="2" type="ORF">B0A48_12145</name>
</gene>
<dbReference type="InterPro" id="IPR003789">
    <property type="entry name" value="Asn/Gln_tRNA_amidoTrase-B-like"/>
</dbReference>
<dbReference type="InterPro" id="IPR042184">
    <property type="entry name" value="YqeY/Aim41_N"/>
</dbReference>
<dbReference type="GO" id="GO:0005739">
    <property type="term" value="C:mitochondrion"/>
    <property type="evidence" value="ECO:0007669"/>
    <property type="project" value="UniProtKB-SubCell"/>
</dbReference>
<dbReference type="EMBL" id="NAJO01000027">
    <property type="protein sequence ID" value="OQO02617.1"/>
    <property type="molecule type" value="Genomic_DNA"/>
</dbReference>
<dbReference type="PANTHER" id="PTHR28055:SF1">
    <property type="entry name" value="ALTERED INHERITANCE OF MITOCHONDRIA PROTEIN 41, MITOCHONDRIAL"/>
    <property type="match status" value="1"/>
</dbReference>
<evidence type="ECO:0000313" key="2">
    <source>
        <dbReference type="EMBL" id="OQO02617.1"/>
    </source>
</evidence>
<keyword evidence="3" id="KW-1185">Reference proteome</keyword>
<accession>A0A1V8STW4</accession>
<protein>
    <recommendedName>
        <fullName evidence="1">Altered inheritance of mitochondria protein 41</fullName>
    </recommendedName>
</protein>